<proteinExistence type="predicted"/>
<evidence type="ECO:0000313" key="4">
    <source>
        <dbReference type="Proteomes" id="UP001549119"/>
    </source>
</evidence>
<gene>
    <name evidence="3" type="ORF">ABIC20_002697</name>
</gene>
<evidence type="ECO:0000256" key="1">
    <source>
        <dbReference type="SAM" id="Coils"/>
    </source>
</evidence>
<feature type="coiled-coil region" evidence="1">
    <location>
        <begin position="82"/>
        <end position="145"/>
    </location>
</feature>
<organism evidence="3 4">
    <name type="scientific">Methylobacterium radiotolerans</name>
    <dbReference type="NCBI Taxonomy" id="31998"/>
    <lineage>
        <taxon>Bacteria</taxon>
        <taxon>Pseudomonadati</taxon>
        <taxon>Pseudomonadota</taxon>
        <taxon>Alphaproteobacteria</taxon>
        <taxon>Hyphomicrobiales</taxon>
        <taxon>Methylobacteriaceae</taxon>
        <taxon>Methylobacterium</taxon>
    </lineage>
</organism>
<keyword evidence="1" id="KW-0175">Coiled coil</keyword>
<dbReference type="Proteomes" id="UP001549119">
    <property type="component" value="Unassembled WGS sequence"/>
</dbReference>
<dbReference type="EMBL" id="JBEPNW010000002">
    <property type="protein sequence ID" value="MET3865388.1"/>
    <property type="molecule type" value="Genomic_DNA"/>
</dbReference>
<feature type="region of interest" description="Disordered" evidence="2">
    <location>
        <begin position="16"/>
        <end position="59"/>
    </location>
</feature>
<evidence type="ECO:0000313" key="3">
    <source>
        <dbReference type="EMBL" id="MET3865388.1"/>
    </source>
</evidence>
<accession>A0ABV2NFV9</accession>
<sequence>MNAAFWAELDARIARARDEPAEPAPALADGPGTADALSPAAPSGAPPEPAADRPSRPVSDWSQILDTLSAATVAAQAQDQRLRRQSTTCETLAADLEAAQQEIQTLRALLEETRAQAARQVHERETEADRRVREAEARAEAATLRAAAAEDWLRRIEQASRDLRPDGRHAAA</sequence>
<keyword evidence="4" id="KW-1185">Reference proteome</keyword>
<feature type="compositionally biased region" description="Low complexity" evidence="2">
    <location>
        <begin position="24"/>
        <end position="43"/>
    </location>
</feature>
<evidence type="ECO:0000256" key="2">
    <source>
        <dbReference type="SAM" id="MobiDB-lite"/>
    </source>
</evidence>
<protein>
    <submittedName>
        <fullName evidence="3">Small-conductance mechanosensitive channel</fullName>
    </submittedName>
</protein>
<dbReference type="RefSeq" id="WP_043074819.1">
    <property type="nucleotide sequence ID" value="NZ_JBEPNV010000001.1"/>
</dbReference>
<reference evidence="3 4" key="1">
    <citation type="submission" date="2024-06" db="EMBL/GenBank/DDBJ databases">
        <title>Genomics of switchgrass bacterial isolates.</title>
        <authorList>
            <person name="Shade A."/>
        </authorList>
    </citation>
    <scope>NUCLEOTIDE SEQUENCE [LARGE SCALE GENOMIC DNA]</scope>
    <source>
        <strain evidence="3 4">PvP084</strain>
    </source>
</reference>
<comment type="caution">
    <text evidence="3">The sequence shown here is derived from an EMBL/GenBank/DDBJ whole genome shotgun (WGS) entry which is preliminary data.</text>
</comment>
<name>A0ABV2NFV9_9HYPH</name>